<gene>
    <name evidence="1" type="ORF">ACJMK2_026785</name>
</gene>
<dbReference type="Proteomes" id="UP001634394">
    <property type="component" value="Unassembled WGS sequence"/>
</dbReference>
<dbReference type="AlphaFoldDB" id="A0ABD3XKR7"/>
<proteinExistence type="predicted"/>
<evidence type="ECO:0000313" key="1">
    <source>
        <dbReference type="EMBL" id="KAL3886817.1"/>
    </source>
</evidence>
<sequence>MEKELDDERNVEYTNQCRMRVKLTVVSNSTEMAYTDKCEDIEVDKLSAINANMLSKKQIADFSLQSIIKKSFAIREEAKEEPMTFFWENDILRRK</sequence>
<organism evidence="1 2">
    <name type="scientific">Sinanodonta woodiana</name>
    <name type="common">Chinese pond mussel</name>
    <name type="synonym">Anodonta woodiana</name>
    <dbReference type="NCBI Taxonomy" id="1069815"/>
    <lineage>
        <taxon>Eukaryota</taxon>
        <taxon>Metazoa</taxon>
        <taxon>Spiralia</taxon>
        <taxon>Lophotrochozoa</taxon>
        <taxon>Mollusca</taxon>
        <taxon>Bivalvia</taxon>
        <taxon>Autobranchia</taxon>
        <taxon>Heteroconchia</taxon>
        <taxon>Palaeoheterodonta</taxon>
        <taxon>Unionida</taxon>
        <taxon>Unionoidea</taxon>
        <taxon>Unionidae</taxon>
        <taxon>Unioninae</taxon>
        <taxon>Sinanodonta</taxon>
    </lineage>
</organism>
<dbReference type="EMBL" id="JBJQND010000002">
    <property type="protein sequence ID" value="KAL3886817.1"/>
    <property type="molecule type" value="Genomic_DNA"/>
</dbReference>
<evidence type="ECO:0000313" key="2">
    <source>
        <dbReference type="Proteomes" id="UP001634394"/>
    </source>
</evidence>
<accession>A0ABD3XKR7</accession>
<reference evidence="1 2" key="1">
    <citation type="submission" date="2024-11" db="EMBL/GenBank/DDBJ databases">
        <title>Chromosome-level genome assembly of the freshwater bivalve Anodonta woodiana.</title>
        <authorList>
            <person name="Chen X."/>
        </authorList>
    </citation>
    <scope>NUCLEOTIDE SEQUENCE [LARGE SCALE GENOMIC DNA]</scope>
    <source>
        <strain evidence="1">MN2024</strain>
        <tissue evidence="1">Gills</tissue>
    </source>
</reference>
<comment type="caution">
    <text evidence="1">The sequence shown here is derived from an EMBL/GenBank/DDBJ whole genome shotgun (WGS) entry which is preliminary data.</text>
</comment>
<name>A0ABD3XKR7_SINWO</name>
<keyword evidence="2" id="KW-1185">Reference proteome</keyword>
<protein>
    <submittedName>
        <fullName evidence="1">Uncharacterized protein</fullName>
    </submittedName>
</protein>